<feature type="coiled-coil region" evidence="14">
    <location>
        <begin position="646"/>
        <end position="692"/>
    </location>
</feature>
<feature type="binding site" evidence="12">
    <location>
        <begin position="44"/>
        <end position="51"/>
    </location>
    <ligand>
        <name>ATP</name>
        <dbReference type="ChEBI" id="CHEBI:30616"/>
    </ligand>
</feature>
<dbReference type="GO" id="GO:0005737">
    <property type="term" value="C:cytoplasm"/>
    <property type="evidence" value="ECO:0007669"/>
    <property type="project" value="UniProtKB-SubCell"/>
</dbReference>
<keyword evidence="5 12" id="KW-0227">DNA damage</keyword>
<dbReference type="SUPFAM" id="SSF46600">
    <property type="entry name" value="C-terminal UvrC-binding domain of UvrB"/>
    <property type="match status" value="1"/>
</dbReference>
<dbReference type="PROSITE" id="PS51192">
    <property type="entry name" value="HELICASE_ATP_BIND_1"/>
    <property type="match status" value="1"/>
</dbReference>
<dbReference type="PROSITE" id="PS50151">
    <property type="entry name" value="UVR"/>
    <property type="match status" value="1"/>
</dbReference>
<evidence type="ECO:0000256" key="7">
    <source>
        <dbReference type="ARBA" id="ARBA00022840"/>
    </source>
</evidence>
<dbReference type="NCBIfam" id="NF003673">
    <property type="entry name" value="PRK05298.1"/>
    <property type="match status" value="1"/>
</dbReference>
<dbReference type="Gene3D" id="6.10.140.240">
    <property type="match status" value="1"/>
</dbReference>
<comment type="domain">
    <text evidence="12">The beta-hairpin motif is involved in DNA binding.</text>
</comment>
<evidence type="ECO:0000256" key="12">
    <source>
        <dbReference type="HAMAP-Rule" id="MF_00204"/>
    </source>
</evidence>
<dbReference type="Pfam" id="PF17757">
    <property type="entry name" value="UvrB_inter"/>
    <property type="match status" value="1"/>
</dbReference>
<dbReference type="GO" id="GO:0005524">
    <property type="term" value="F:ATP binding"/>
    <property type="evidence" value="ECO:0007669"/>
    <property type="project" value="UniProtKB-UniRule"/>
</dbReference>
<dbReference type="GO" id="GO:0009381">
    <property type="term" value="F:excinuclease ABC activity"/>
    <property type="evidence" value="ECO:0007669"/>
    <property type="project" value="UniProtKB-UniRule"/>
</dbReference>
<evidence type="ECO:0000256" key="13">
    <source>
        <dbReference type="RuleBase" id="RU003587"/>
    </source>
</evidence>
<evidence type="ECO:0000259" key="16">
    <source>
        <dbReference type="PROSITE" id="PS50151"/>
    </source>
</evidence>
<evidence type="ECO:0000256" key="14">
    <source>
        <dbReference type="SAM" id="Coils"/>
    </source>
</evidence>
<dbReference type="InterPro" id="IPR036876">
    <property type="entry name" value="UVR_dom_sf"/>
</dbReference>
<dbReference type="GO" id="GO:0016887">
    <property type="term" value="F:ATP hydrolysis activity"/>
    <property type="evidence" value="ECO:0007669"/>
    <property type="project" value="InterPro"/>
</dbReference>
<keyword evidence="9 12" id="KW-0234">DNA repair</keyword>
<feature type="domain" description="UVR" evidence="16">
    <location>
        <begin position="650"/>
        <end position="685"/>
    </location>
</feature>
<dbReference type="InterPro" id="IPR001650">
    <property type="entry name" value="Helicase_C-like"/>
</dbReference>
<dbReference type="InterPro" id="IPR024759">
    <property type="entry name" value="UvrB_YAD/RRR_dom"/>
</dbReference>
<name>A0A6I6DZQ7_9MICO</name>
<evidence type="ECO:0000256" key="4">
    <source>
        <dbReference type="ARBA" id="ARBA00022741"/>
    </source>
</evidence>
<dbReference type="GO" id="GO:0009380">
    <property type="term" value="C:excinuclease repair complex"/>
    <property type="evidence" value="ECO:0007669"/>
    <property type="project" value="InterPro"/>
</dbReference>
<dbReference type="CDD" id="cd17916">
    <property type="entry name" value="DEXHc_UvrB"/>
    <property type="match status" value="1"/>
</dbReference>
<evidence type="ECO:0000256" key="6">
    <source>
        <dbReference type="ARBA" id="ARBA00022769"/>
    </source>
</evidence>
<keyword evidence="8 12" id="KW-0267">Excision nuclease</keyword>
<dbReference type="RefSeq" id="WP_156241611.1">
    <property type="nucleotide sequence ID" value="NZ_BAAAZL010000006.1"/>
</dbReference>
<dbReference type="PROSITE" id="PS51194">
    <property type="entry name" value="HELICASE_CTER"/>
    <property type="match status" value="1"/>
</dbReference>
<gene>
    <name evidence="12 19" type="primary">uvrB</name>
    <name evidence="19" type="ORF">D7D94_05155</name>
</gene>
<keyword evidence="20" id="KW-1185">Reference proteome</keyword>
<dbReference type="InterPro" id="IPR006935">
    <property type="entry name" value="Helicase/UvrB_N"/>
</dbReference>
<dbReference type="Proteomes" id="UP000422989">
    <property type="component" value="Chromosome"/>
</dbReference>
<protein>
    <recommendedName>
        <fullName evidence="11 12">UvrABC system protein B</fullName>
        <shortName evidence="12">Protein UvrB</shortName>
    </recommendedName>
    <alternativeName>
        <fullName evidence="12">Excinuclease ABC subunit B</fullName>
    </alternativeName>
</protein>
<dbReference type="InterPro" id="IPR004807">
    <property type="entry name" value="UvrB"/>
</dbReference>
<evidence type="ECO:0000259" key="17">
    <source>
        <dbReference type="PROSITE" id="PS51192"/>
    </source>
</evidence>
<evidence type="ECO:0000259" key="18">
    <source>
        <dbReference type="PROSITE" id="PS51194"/>
    </source>
</evidence>
<dbReference type="KEGG" id="moj:D7D94_05155"/>
<dbReference type="EMBL" id="CP032550">
    <property type="protein sequence ID" value="QGU27119.1"/>
    <property type="molecule type" value="Genomic_DNA"/>
</dbReference>
<feature type="domain" description="Helicase ATP-binding" evidence="17">
    <location>
        <begin position="31"/>
        <end position="166"/>
    </location>
</feature>
<keyword evidence="4 12" id="KW-0547">Nucleotide-binding</keyword>
<sequence length="695" mass="78469">MQTTRSVRPFEVVSEYLPSGDQPKAIAELAARINAGETDVVLLGATGTGKSATTAWLIEQVQRPTLVLAHNKTLAAQLANEFRDLMPNNAVEYFVSYYDYYQPEAYVPQTDTFIEKDSSINSEVERLRHSTTNTLLSRRDAVVVSTVSCIYGLGSPEEYLRALIALQVGERYDRDAIIRQFVSMQYNRNDVDFSRGNFRVRGDTIEIIPVYEEFAIRIELFGDEIEALYKLHPLTGDVIERMDAVAIFPATHYAAGTDTIQRAIKTIEVELAERLQEFEKQGKLLEAQRLKMRTTFDLEMLEQLGFCSGIENYSRHLDQRAPGQPPHTLLDFFPDDFLLVIDESHVTVPQIGAMYEGDASRKRTLVEHGFRLPSAMDNRPLRWDEFKERIGQTVYLSATPGKYEMGIADGVVEQIIRPTGLVDPEIVVKPSKGQIDDLLEEIRLRVERDERVLVTTLTKKMSEELTDFLGEHGVRVRYLHSDVDTLRRVELLTELRQGVYDVLVGINLLREGLDLPEVSLVAILDADKEGFLRSGTSLIQTIGRAARNVSGQVHMYADTMTDSMRKAIDETERRREIQIAYNLEHGIDPQPLRKKIADITDAITREEADTADLLSKRDSARTKSGKGKGKTPTPVRRREGIAAEGANQLEETIAELTQQMLAAAEELKFELAGRLRDEVQDLKRALRQMEKAGHA</sequence>
<accession>A0A6I6DZQ7</accession>
<keyword evidence="12 13" id="KW-0742">SOS response</keyword>
<evidence type="ECO:0000256" key="8">
    <source>
        <dbReference type="ARBA" id="ARBA00022881"/>
    </source>
</evidence>
<dbReference type="OrthoDB" id="9806651at2"/>
<dbReference type="InterPro" id="IPR041471">
    <property type="entry name" value="UvrB_inter"/>
</dbReference>
<keyword evidence="6 12" id="KW-0228">DNA excision</keyword>
<evidence type="ECO:0000256" key="9">
    <source>
        <dbReference type="ARBA" id="ARBA00023204"/>
    </source>
</evidence>
<reference evidence="19 20" key="1">
    <citation type="submission" date="2018-09" db="EMBL/GenBank/DDBJ databases">
        <title>Whole genome sequencing of Microbacterium oryzae strain MB-10T.</title>
        <authorList>
            <person name="Das S.K."/>
        </authorList>
    </citation>
    <scope>NUCLEOTIDE SEQUENCE [LARGE SCALE GENOMIC DNA]</scope>
    <source>
        <strain evidence="19 20">MB-10</strain>
    </source>
</reference>
<evidence type="ECO:0000256" key="10">
    <source>
        <dbReference type="ARBA" id="ARBA00026033"/>
    </source>
</evidence>
<dbReference type="InterPro" id="IPR027417">
    <property type="entry name" value="P-loop_NTPase"/>
</dbReference>
<dbReference type="Pfam" id="PF12344">
    <property type="entry name" value="UvrB"/>
    <property type="match status" value="1"/>
</dbReference>
<evidence type="ECO:0000256" key="5">
    <source>
        <dbReference type="ARBA" id="ARBA00022763"/>
    </source>
</evidence>
<dbReference type="Pfam" id="PF04851">
    <property type="entry name" value="ResIII"/>
    <property type="match status" value="1"/>
</dbReference>
<comment type="subunit">
    <text evidence="10 12 13">Forms a heterotetramer with UvrA during the search for lesions. Interacts with UvrC in an incision complex.</text>
</comment>
<keyword evidence="7 12" id="KW-0067">ATP-binding</keyword>
<feature type="compositionally biased region" description="Basic and acidic residues" evidence="15">
    <location>
        <begin position="610"/>
        <end position="621"/>
    </location>
</feature>
<comment type="function">
    <text evidence="12">The UvrABC repair system catalyzes the recognition and processing of DNA lesions. A damage recognition complex composed of 2 UvrA and 2 UvrB subunits scans DNA for abnormalities. Upon binding of the UvrA(2)B(2) complex to a putative damaged site, the DNA wraps around one UvrB monomer. DNA wrap is dependent on ATP binding by UvrB and probably causes local melting of the DNA helix, facilitating insertion of UvrB beta-hairpin between the DNA strands. Then UvrB probes one DNA strand for the presence of a lesion. If a lesion is found the UvrA subunits dissociate and the UvrB-DNA preincision complex is formed. This complex is subsequently bound by UvrC and the second UvrB is released. If no lesion is found, the DNA wraps around the other UvrB subunit that will check the other stand for damage.</text>
</comment>
<dbReference type="GO" id="GO:0006289">
    <property type="term" value="P:nucleotide-excision repair"/>
    <property type="evidence" value="ECO:0007669"/>
    <property type="project" value="UniProtKB-UniRule"/>
</dbReference>
<dbReference type="Gene3D" id="3.40.50.300">
    <property type="entry name" value="P-loop containing nucleotide triphosphate hydrolases"/>
    <property type="match status" value="3"/>
</dbReference>
<feature type="short sequence motif" description="Beta-hairpin" evidence="12">
    <location>
        <begin position="97"/>
        <end position="120"/>
    </location>
</feature>
<dbReference type="SMART" id="SM00490">
    <property type="entry name" value="HELICc"/>
    <property type="match status" value="1"/>
</dbReference>
<comment type="subcellular location">
    <subcellularLocation>
        <location evidence="1 12 13">Cytoplasm</location>
    </subcellularLocation>
</comment>
<dbReference type="HAMAP" id="MF_00204">
    <property type="entry name" value="UvrB"/>
    <property type="match status" value="1"/>
</dbReference>
<dbReference type="PANTHER" id="PTHR24029:SF0">
    <property type="entry name" value="UVRABC SYSTEM PROTEIN B"/>
    <property type="match status" value="1"/>
</dbReference>
<evidence type="ECO:0000313" key="20">
    <source>
        <dbReference type="Proteomes" id="UP000422989"/>
    </source>
</evidence>
<dbReference type="GO" id="GO:0003677">
    <property type="term" value="F:DNA binding"/>
    <property type="evidence" value="ECO:0007669"/>
    <property type="project" value="UniProtKB-UniRule"/>
</dbReference>
<evidence type="ECO:0000256" key="11">
    <source>
        <dbReference type="ARBA" id="ARBA00029504"/>
    </source>
</evidence>
<dbReference type="NCBIfam" id="TIGR00631">
    <property type="entry name" value="uvrb"/>
    <property type="match status" value="1"/>
</dbReference>
<comment type="similarity">
    <text evidence="2 12 13">Belongs to the UvrB family.</text>
</comment>
<evidence type="ECO:0000256" key="15">
    <source>
        <dbReference type="SAM" id="MobiDB-lite"/>
    </source>
</evidence>
<keyword evidence="14" id="KW-0175">Coiled coil</keyword>
<evidence type="ECO:0000256" key="3">
    <source>
        <dbReference type="ARBA" id="ARBA00022490"/>
    </source>
</evidence>
<dbReference type="InterPro" id="IPR001943">
    <property type="entry name" value="UVR_dom"/>
</dbReference>
<dbReference type="AlphaFoldDB" id="A0A6I6DZQ7"/>
<evidence type="ECO:0000256" key="1">
    <source>
        <dbReference type="ARBA" id="ARBA00004496"/>
    </source>
</evidence>
<evidence type="ECO:0000313" key="19">
    <source>
        <dbReference type="EMBL" id="QGU27119.1"/>
    </source>
</evidence>
<dbReference type="Pfam" id="PF02151">
    <property type="entry name" value="UVR"/>
    <property type="match status" value="1"/>
</dbReference>
<dbReference type="PANTHER" id="PTHR24029">
    <property type="entry name" value="UVRABC SYSTEM PROTEIN B"/>
    <property type="match status" value="1"/>
</dbReference>
<dbReference type="GO" id="GO:0009432">
    <property type="term" value="P:SOS response"/>
    <property type="evidence" value="ECO:0007669"/>
    <property type="project" value="UniProtKB-UniRule"/>
</dbReference>
<dbReference type="CDD" id="cd18790">
    <property type="entry name" value="SF2_C_UvrB"/>
    <property type="match status" value="1"/>
</dbReference>
<dbReference type="InterPro" id="IPR014001">
    <property type="entry name" value="Helicase_ATP-bd"/>
</dbReference>
<dbReference type="SUPFAM" id="SSF52540">
    <property type="entry name" value="P-loop containing nucleoside triphosphate hydrolases"/>
    <property type="match status" value="2"/>
</dbReference>
<organism evidence="19 20">
    <name type="scientific">Microbacterium oryzae</name>
    <dbReference type="NCBI Taxonomy" id="743009"/>
    <lineage>
        <taxon>Bacteria</taxon>
        <taxon>Bacillati</taxon>
        <taxon>Actinomycetota</taxon>
        <taxon>Actinomycetes</taxon>
        <taxon>Micrococcales</taxon>
        <taxon>Microbacteriaceae</taxon>
        <taxon>Microbacterium</taxon>
    </lineage>
</organism>
<evidence type="ECO:0000256" key="2">
    <source>
        <dbReference type="ARBA" id="ARBA00008533"/>
    </source>
</evidence>
<proteinExistence type="inferred from homology"/>
<feature type="domain" description="Helicase C-terminal" evidence="18">
    <location>
        <begin position="434"/>
        <end position="600"/>
    </location>
</feature>
<dbReference type="Gene3D" id="4.10.860.10">
    <property type="entry name" value="UVR domain"/>
    <property type="match status" value="1"/>
</dbReference>
<dbReference type="SMART" id="SM00487">
    <property type="entry name" value="DEXDc"/>
    <property type="match status" value="1"/>
</dbReference>
<dbReference type="Pfam" id="PF00271">
    <property type="entry name" value="Helicase_C"/>
    <property type="match status" value="1"/>
</dbReference>
<feature type="region of interest" description="Disordered" evidence="15">
    <location>
        <begin position="610"/>
        <end position="640"/>
    </location>
</feature>
<keyword evidence="3 12" id="KW-0963">Cytoplasm</keyword>